<feature type="region of interest" description="Disordered" evidence="1">
    <location>
        <begin position="18"/>
        <end position="49"/>
    </location>
</feature>
<feature type="compositionally biased region" description="Polar residues" evidence="1">
    <location>
        <begin position="24"/>
        <end position="38"/>
    </location>
</feature>
<keyword evidence="3" id="KW-1185">Reference proteome</keyword>
<accession>A0A9P4K3Y1</accession>
<organism evidence="2 3">
    <name type="scientific">Lojkania enalia</name>
    <dbReference type="NCBI Taxonomy" id="147567"/>
    <lineage>
        <taxon>Eukaryota</taxon>
        <taxon>Fungi</taxon>
        <taxon>Dikarya</taxon>
        <taxon>Ascomycota</taxon>
        <taxon>Pezizomycotina</taxon>
        <taxon>Dothideomycetes</taxon>
        <taxon>Pleosporomycetidae</taxon>
        <taxon>Pleosporales</taxon>
        <taxon>Pleosporales incertae sedis</taxon>
        <taxon>Lojkania</taxon>
    </lineage>
</organism>
<name>A0A9P4K3Y1_9PLEO</name>
<protein>
    <submittedName>
        <fullName evidence="2">Uncharacterized protein</fullName>
    </submittedName>
</protein>
<gene>
    <name evidence="2" type="ORF">CC78DRAFT_547510</name>
</gene>
<comment type="caution">
    <text evidence="2">The sequence shown here is derived from an EMBL/GenBank/DDBJ whole genome shotgun (WGS) entry which is preliminary data.</text>
</comment>
<evidence type="ECO:0000313" key="2">
    <source>
        <dbReference type="EMBL" id="KAF2260418.1"/>
    </source>
</evidence>
<dbReference type="EMBL" id="ML986681">
    <property type="protein sequence ID" value="KAF2260418.1"/>
    <property type="molecule type" value="Genomic_DNA"/>
</dbReference>
<dbReference type="AlphaFoldDB" id="A0A9P4K3Y1"/>
<evidence type="ECO:0000256" key="1">
    <source>
        <dbReference type="SAM" id="MobiDB-lite"/>
    </source>
</evidence>
<dbReference type="Proteomes" id="UP000800093">
    <property type="component" value="Unassembled WGS sequence"/>
</dbReference>
<reference evidence="3" key="1">
    <citation type="journal article" date="2020" name="Stud. Mycol.">
        <title>101 Dothideomycetes genomes: A test case for predicting lifestyles and emergence of pathogens.</title>
        <authorList>
            <person name="Haridas S."/>
            <person name="Albert R."/>
            <person name="Binder M."/>
            <person name="Bloem J."/>
            <person name="LaButti K."/>
            <person name="Salamov A."/>
            <person name="Andreopoulos B."/>
            <person name="Baker S."/>
            <person name="Barry K."/>
            <person name="Bills G."/>
            <person name="Bluhm B."/>
            <person name="Cannon C."/>
            <person name="Castanera R."/>
            <person name="Culley D."/>
            <person name="Daum C."/>
            <person name="Ezra D."/>
            <person name="Gonzalez J."/>
            <person name="Henrissat B."/>
            <person name="Kuo A."/>
            <person name="Liang C."/>
            <person name="Lipzen A."/>
            <person name="Lutzoni F."/>
            <person name="Magnuson J."/>
            <person name="Mondo S."/>
            <person name="Nolan M."/>
            <person name="Ohm R."/>
            <person name="Pangilinan J."/>
            <person name="Park H.-J."/>
            <person name="Ramirez L."/>
            <person name="Alfaro M."/>
            <person name="Sun H."/>
            <person name="Tritt A."/>
            <person name="Yoshinaga Y."/>
            <person name="Zwiers L.-H."/>
            <person name="Turgeon B."/>
            <person name="Goodwin S."/>
            <person name="Spatafora J."/>
            <person name="Crous P."/>
            <person name="Grigoriev I."/>
        </authorList>
    </citation>
    <scope>NUCLEOTIDE SEQUENCE [LARGE SCALE GENOMIC DNA]</scope>
    <source>
        <strain evidence="3">CBS 304.66</strain>
    </source>
</reference>
<evidence type="ECO:0000313" key="3">
    <source>
        <dbReference type="Proteomes" id="UP000800093"/>
    </source>
</evidence>
<sequence>MRSRSNFNYRKLVFLGSQEKSPDINATSAPKDSGTDPTQAPAPSGCISELVTPDSTNDFFFRLHHPVSIDSHEVGYTPVTPWESSDIATTDAEDYDPPDLAKEEATDAESPNSLFGEDEELGSLAEGADSFGEDKDSLL</sequence>
<feature type="region of interest" description="Disordered" evidence="1">
    <location>
        <begin position="72"/>
        <end position="139"/>
    </location>
</feature>
<proteinExistence type="predicted"/>